<dbReference type="PANTHER" id="PTHR34069:SF2">
    <property type="entry name" value="BETA-KETOACYL-[ACYL-CARRIER-PROTEIN] SYNTHASE III"/>
    <property type="match status" value="1"/>
</dbReference>
<dbReference type="EMBL" id="JAAKZY010000109">
    <property type="protein sequence ID" value="NGO11580.1"/>
    <property type="molecule type" value="Genomic_DNA"/>
</dbReference>
<comment type="caution">
    <text evidence="1">The sequence shown here is derived from an EMBL/GenBank/DDBJ whole genome shotgun (WGS) entry which is preliminary data.</text>
</comment>
<dbReference type="PANTHER" id="PTHR34069">
    <property type="entry name" value="3-OXOACYL-[ACYL-CARRIER-PROTEIN] SYNTHASE 3"/>
    <property type="match status" value="1"/>
</dbReference>
<keyword evidence="2" id="KW-1185">Reference proteome</keyword>
<dbReference type="AlphaFoldDB" id="A0A6G4VCM3"/>
<dbReference type="RefSeq" id="WP_165263938.1">
    <property type="nucleotide sequence ID" value="NZ_JAAKZY010000109.1"/>
</dbReference>
<evidence type="ECO:0000313" key="2">
    <source>
        <dbReference type="Proteomes" id="UP000472335"/>
    </source>
</evidence>
<protein>
    <submittedName>
        <fullName evidence="1">Uncharacterized protein</fullName>
    </submittedName>
</protein>
<dbReference type="SUPFAM" id="SSF53901">
    <property type="entry name" value="Thiolase-like"/>
    <property type="match status" value="2"/>
</dbReference>
<dbReference type="CDD" id="cd00827">
    <property type="entry name" value="init_cond_enzymes"/>
    <property type="match status" value="1"/>
</dbReference>
<sequence length="369" mass="36995">MSPGTNGAGVSGSGVGISAIGVALPAGRLSVAEIHEVWGNVPLEVLRRGGVTHRGVCDPDADAVTLAAEATSVALRGLNGLHGLSEAEHPPPGAVFFGSQTGPYLTKANAALLVDMAGLPRSVFAADVQFSGKSGTAALLCALAWVRAGLADAALAVGADTLGPHIAPGDPHEYTAGSGAASVLVTRDAALATVTATGSATSDTNDGFRTDGERHIRTGGAVMAATDVGLLDHCATAWQQVDAAPASVRFLAGPQPDAVTPLRLARRLGLPEKCAAPCVVAHGIGDVGAAGPLLGLARALELAEPGDRLALIGYGCGAGSDALLMTVRAAATDTGLAEALAVRRPVGYATASRYERHFQGLDRLVGSYE</sequence>
<organism evidence="1 2">
    <name type="scientific">Streptomyces scabichelini</name>
    <dbReference type="NCBI Taxonomy" id="2711217"/>
    <lineage>
        <taxon>Bacteria</taxon>
        <taxon>Bacillati</taxon>
        <taxon>Actinomycetota</taxon>
        <taxon>Actinomycetes</taxon>
        <taxon>Kitasatosporales</taxon>
        <taxon>Streptomycetaceae</taxon>
        <taxon>Streptomyces</taxon>
    </lineage>
</organism>
<dbReference type="GO" id="GO:0044550">
    <property type="term" value="P:secondary metabolite biosynthetic process"/>
    <property type="evidence" value="ECO:0007669"/>
    <property type="project" value="TreeGrafter"/>
</dbReference>
<reference evidence="1 2" key="1">
    <citation type="submission" date="2020-02" db="EMBL/GenBank/DDBJ databases">
        <title>Whole-genome analyses of novel actinobacteria.</title>
        <authorList>
            <person name="Sahin N."/>
            <person name="Gencbay T."/>
        </authorList>
    </citation>
    <scope>NUCLEOTIDE SEQUENCE [LARGE SCALE GENOMIC DNA]</scope>
    <source>
        <strain evidence="1 2">HC44</strain>
    </source>
</reference>
<dbReference type="Gene3D" id="3.40.47.10">
    <property type="match status" value="1"/>
</dbReference>
<name>A0A6G4VCM3_9ACTN</name>
<dbReference type="GO" id="GO:0016747">
    <property type="term" value="F:acyltransferase activity, transferring groups other than amino-acyl groups"/>
    <property type="evidence" value="ECO:0007669"/>
    <property type="project" value="UniProtKB-ARBA"/>
</dbReference>
<dbReference type="Proteomes" id="UP000472335">
    <property type="component" value="Unassembled WGS sequence"/>
</dbReference>
<proteinExistence type="predicted"/>
<dbReference type="InterPro" id="IPR016039">
    <property type="entry name" value="Thiolase-like"/>
</dbReference>
<gene>
    <name evidence="1" type="ORF">G5C60_29300</name>
</gene>
<evidence type="ECO:0000313" key="1">
    <source>
        <dbReference type="EMBL" id="NGO11580.1"/>
    </source>
</evidence>
<accession>A0A6G4VCM3</accession>